<keyword evidence="3" id="KW-1185">Reference proteome</keyword>
<evidence type="ECO:0000313" key="2">
    <source>
        <dbReference type="EMBL" id="MDN4492742.1"/>
    </source>
</evidence>
<sequence length="46" mass="4820">MKEAGFLFFVGLTISLSLLATGIILIIKSSYVIGGSIVALAMISFI</sequence>
<evidence type="ECO:0000313" key="3">
    <source>
        <dbReference type="Proteomes" id="UP001172743"/>
    </source>
</evidence>
<feature type="transmembrane region" description="Helical" evidence="1">
    <location>
        <begin position="6"/>
        <end position="27"/>
    </location>
</feature>
<name>A0ABT8GMV2_9BACL</name>
<gene>
    <name evidence="2" type="ORF">QYB95_04245</name>
</gene>
<dbReference type="EMBL" id="JAUHTQ010000002">
    <property type="protein sequence ID" value="MDN4492742.1"/>
    <property type="molecule type" value="Genomic_DNA"/>
</dbReference>
<dbReference type="Proteomes" id="UP001172743">
    <property type="component" value="Unassembled WGS sequence"/>
</dbReference>
<dbReference type="RefSeq" id="WP_301136900.1">
    <property type="nucleotide sequence ID" value="NZ_JAUHTQ010000002.1"/>
</dbReference>
<comment type="caution">
    <text evidence="2">The sequence shown here is derived from an EMBL/GenBank/DDBJ whole genome shotgun (WGS) entry which is preliminary data.</text>
</comment>
<keyword evidence="1" id="KW-0812">Transmembrane</keyword>
<keyword evidence="1" id="KW-0472">Membrane</keyword>
<protein>
    <submittedName>
        <fullName evidence="2">Uncharacterized protein</fullName>
    </submittedName>
</protein>
<evidence type="ECO:0000256" key="1">
    <source>
        <dbReference type="SAM" id="Phobius"/>
    </source>
</evidence>
<organism evidence="2 3">
    <name type="scientific">Ureibacillus aquaedulcis</name>
    <dbReference type="NCBI Taxonomy" id="3058421"/>
    <lineage>
        <taxon>Bacteria</taxon>
        <taxon>Bacillati</taxon>
        <taxon>Bacillota</taxon>
        <taxon>Bacilli</taxon>
        <taxon>Bacillales</taxon>
        <taxon>Caryophanaceae</taxon>
        <taxon>Ureibacillus</taxon>
    </lineage>
</organism>
<keyword evidence="1" id="KW-1133">Transmembrane helix</keyword>
<accession>A0ABT8GMV2</accession>
<proteinExistence type="predicted"/>
<reference evidence="2" key="1">
    <citation type="submission" date="2023-07" db="EMBL/GenBank/DDBJ databases">
        <title>Ureibacillus sp. isolated from freshwater well.</title>
        <authorList>
            <person name="Kirdat K."/>
            <person name="Bhatt A."/>
            <person name="Teware R."/>
            <person name="Bhavsar Y."/>
            <person name="Yadav A."/>
        </authorList>
    </citation>
    <scope>NUCLEOTIDE SEQUENCE</scope>
    <source>
        <strain evidence="2">BA0131</strain>
    </source>
</reference>